<dbReference type="GO" id="GO:0006167">
    <property type="term" value="P:AMP biosynthetic process"/>
    <property type="evidence" value="ECO:0007669"/>
    <property type="project" value="TreeGrafter"/>
</dbReference>
<dbReference type="Proteomes" id="UP000386847">
    <property type="component" value="Chromosome"/>
</dbReference>
<evidence type="ECO:0000259" key="2">
    <source>
        <dbReference type="PROSITE" id="PS51462"/>
    </source>
</evidence>
<dbReference type="PANTHER" id="PTHR21340">
    <property type="entry name" value="DIADENOSINE 5,5-P1,P4-TETRAPHOSPHATE PYROPHOSPHOHYDROLASE MUTT"/>
    <property type="match status" value="1"/>
</dbReference>
<dbReference type="KEGG" id="rain:Rai3103_11055"/>
<feature type="domain" description="Nudix hydrolase" evidence="2">
    <location>
        <begin position="35"/>
        <end position="165"/>
    </location>
</feature>
<dbReference type="Pfam" id="PF00293">
    <property type="entry name" value="NUDIX"/>
    <property type="match status" value="1"/>
</dbReference>
<accession>A0A5Q2FHE1</accession>
<dbReference type="PROSITE" id="PS00893">
    <property type="entry name" value="NUDIX_BOX"/>
    <property type="match status" value="1"/>
</dbReference>
<reference evidence="3 4" key="1">
    <citation type="submission" date="2019-10" db="EMBL/GenBank/DDBJ databases">
        <title>Genomic analysis of Raineyella sp. CBA3103.</title>
        <authorList>
            <person name="Roh S.W."/>
        </authorList>
    </citation>
    <scope>NUCLEOTIDE SEQUENCE [LARGE SCALE GENOMIC DNA]</scope>
    <source>
        <strain evidence="3 4">CBA3103</strain>
    </source>
</reference>
<dbReference type="GO" id="GO:0004081">
    <property type="term" value="F:bis(5'-nucleosyl)-tetraphosphatase (asymmetrical) activity"/>
    <property type="evidence" value="ECO:0007669"/>
    <property type="project" value="TreeGrafter"/>
</dbReference>
<evidence type="ECO:0000256" key="1">
    <source>
        <dbReference type="ARBA" id="ARBA00022801"/>
    </source>
</evidence>
<dbReference type="GO" id="GO:0006754">
    <property type="term" value="P:ATP biosynthetic process"/>
    <property type="evidence" value="ECO:0007669"/>
    <property type="project" value="TreeGrafter"/>
</dbReference>
<dbReference type="PROSITE" id="PS51462">
    <property type="entry name" value="NUDIX"/>
    <property type="match status" value="1"/>
</dbReference>
<keyword evidence="1" id="KW-0378">Hydrolase</keyword>
<sequence>MTGWRGADSSSPDLRLHRQPGDDWVQCGCGQQHWGLFGAAGLLVWREGDNGRQVVLQQRADWTHHGGTWGIPGGALTGGESAVAGAVREAVEEAGLVTSAVRVRADRRLEHPDWSYTTAVAEAVAAWQPSVTDPESHQLRWIDLSTAEDYPLLPAFAASLPELRTMLRRLVVIVDAANVVGSRPDGWWRDRRGATVSLRDHLAGPIRGGLPADALDLPGATWYPDIVLVVEGAARGIEAVDGVQVISAEGSGDDAIVAAVAARADIPDTVLRVATADRELGSRVAALGAETISPRLLRH</sequence>
<evidence type="ECO:0000313" key="4">
    <source>
        <dbReference type="Proteomes" id="UP000386847"/>
    </source>
</evidence>
<dbReference type="InterPro" id="IPR051325">
    <property type="entry name" value="Nudix_hydrolase_domain"/>
</dbReference>
<dbReference type="Gene3D" id="3.90.79.10">
    <property type="entry name" value="Nucleoside Triphosphate Pyrophosphohydrolase"/>
    <property type="match status" value="1"/>
</dbReference>
<proteinExistence type="predicted"/>
<evidence type="ECO:0000313" key="3">
    <source>
        <dbReference type="EMBL" id="QGF24125.1"/>
    </source>
</evidence>
<dbReference type="InterPro" id="IPR015797">
    <property type="entry name" value="NUDIX_hydrolase-like_dom_sf"/>
</dbReference>
<keyword evidence="4" id="KW-1185">Reference proteome</keyword>
<dbReference type="SUPFAM" id="SSF55811">
    <property type="entry name" value="Nudix"/>
    <property type="match status" value="1"/>
</dbReference>
<protein>
    <submittedName>
        <fullName evidence="3">NUDIX domain-containing protein</fullName>
    </submittedName>
</protein>
<dbReference type="AlphaFoldDB" id="A0A5Q2FHE1"/>
<dbReference type="PANTHER" id="PTHR21340:SF0">
    <property type="entry name" value="BIS(5'-NUCLEOSYL)-TETRAPHOSPHATASE [ASYMMETRICAL]"/>
    <property type="match status" value="1"/>
</dbReference>
<organism evidence="3 4">
    <name type="scientific">Raineyella fluvialis</name>
    <dbReference type="NCBI Taxonomy" id="2662261"/>
    <lineage>
        <taxon>Bacteria</taxon>
        <taxon>Bacillati</taxon>
        <taxon>Actinomycetota</taxon>
        <taxon>Actinomycetes</taxon>
        <taxon>Propionibacteriales</taxon>
        <taxon>Propionibacteriaceae</taxon>
        <taxon>Raineyella</taxon>
    </lineage>
</organism>
<dbReference type="EMBL" id="CP045725">
    <property type="protein sequence ID" value="QGF24125.1"/>
    <property type="molecule type" value="Genomic_DNA"/>
</dbReference>
<dbReference type="InterPro" id="IPR020084">
    <property type="entry name" value="NUDIX_hydrolase_CS"/>
</dbReference>
<dbReference type="InterPro" id="IPR000086">
    <property type="entry name" value="NUDIX_hydrolase_dom"/>
</dbReference>
<name>A0A5Q2FHE1_9ACTN</name>
<gene>
    <name evidence="3" type="ORF">Rai3103_11055</name>
</gene>